<dbReference type="PANTHER" id="PTHR38011">
    <property type="entry name" value="DIHYDROFOLATE REDUCTASE FAMILY PROTEIN (AFU_ORTHOLOGUE AFUA_8G06820)"/>
    <property type="match status" value="1"/>
</dbReference>
<dbReference type="GO" id="GO:0008703">
    <property type="term" value="F:5-amino-6-(5-phosphoribosylamino)uracil reductase activity"/>
    <property type="evidence" value="ECO:0007669"/>
    <property type="project" value="InterPro"/>
</dbReference>
<evidence type="ECO:0000259" key="4">
    <source>
        <dbReference type="Pfam" id="PF01872"/>
    </source>
</evidence>
<evidence type="ECO:0000313" key="6">
    <source>
        <dbReference type="Proteomes" id="UP000287177"/>
    </source>
</evidence>
<accession>A0A439DZG5</accession>
<protein>
    <recommendedName>
        <fullName evidence="4">Bacterial bifunctional deaminase-reductase C-terminal domain-containing protein</fullName>
    </recommendedName>
</protein>
<keyword evidence="6" id="KW-1185">Reference proteome</keyword>
<dbReference type="NCBIfam" id="NF010664">
    <property type="entry name" value="PRK14059.1-2"/>
    <property type="match status" value="1"/>
</dbReference>
<evidence type="ECO:0000256" key="2">
    <source>
        <dbReference type="ARBA" id="ARBA00022857"/>
    </source>
</evidence>
<dbReference type="InterPro" id="IPR024072">
    <property type="entry name" value="DHFR-like_dom_sf"/>
</dbReference>
<dbReference type="EMBL" id="ATDN01000002">
    <property type="protein sequence ID" value="RWA23187.1"/>
    <property type="molecule type" value="Genomic_DNA"/>
</dbReference>
<dbReference type="NCBIfam" id="NF010663">
    <property type="entry name" value="PRK14059.1-1"/>
    <property type="match status" value="1"/>
</dbReference>
<dbReference type="AlphaFoldDB" id="A0A439DZG5"/>
<gene>
    <name evidence="5" type="ORF">MELE44368_10940</name>
</gene>
<dbReference type="Gene3D" id="3.40.430.10">
    <property type="entry name" value="Dihydrofolate Reductase, subunit A"/>
    <property type="match status" value="1"/>
</dbReference>
<dbReference type="GO" id="GO:0009231">
    <property type="term" value="P:riboflavin biosynthetic process"/>
    <property type="evidence" value="ECO:0007669"/>
    <property type="project" value="InterPro"/>
</dbReference>
<feature type="domain" description="Bacterial bifunctional deaminase-reductase C-terminal" evidence="4">
    <location>
        <begin position="50"/>
        <end position="260"/>
    </location>
</feature>
<comment type="pathway">
    <text evidence="1">Cofactor biosynthesis; riboflavin biosynthesis.</text>
</comment>
<dbReference type="NCBIfam" id="NF010665">
    <property type="entry name" value="PRK14059.1-4"/>
    <property type="match status" value="1"/>
</dbReference>
<dbReference type="InterPro" id="IPR050765">
    <property type="entry name" value="Riboflavin_Biosynth_HTPR"/>
</dbReference>
<keyword evidence="3" id="KW-0560">Oxidoreductase</keyword>
<evidence type="ECO:0000313" key="5">
    <source>
        <dbReference type="EMBL" id="RWA23187.1"/>
    </source>
</evidence>
<reference evidence="5 6" key="1">
    <citation type="submission" date="2013-06" db="EMBL/GenBank/DDBJ databases">
        <title>The draft sequence of the Mycobacterium elephantis genome.</title>
        <authorList>
            <person name="Pettersson F.B."/>
            <person name="Das S."/>
            <person name="Dasgupta S."/>
            <person name="Bhattacharya A."/>
            <person name="Kirsebom L.A."/>
        </authorList>
    </citation>
    <scope>NUCLEOTIDE SEQUENCE [LARGE SCALE GENOMIC DNA]</scope>
    <source>
        <strain evidence="5 6">DSM 44368</strain>
    </source>
</reference>
<comment type="caution">
    <text evidence="5">The sequence shown here is derived from an EMBL/GenBank/DDBJ whole genome shotgun (WGS) entry which is preliminary data.</text>
</comment>
<keyword evidence="2" id="KW-0521">NADP</keyword>
<name>A0A439DZG5_9MYCO</name>
<dbReference type="PANTHER" id="PTHR38011:SF7">
    <property type="entry name" value="2,5-DIAMINO-6-RIBOSYLAMINO-4(3H)-PYRIMIDINONE 5'-PHOSPHATE REDUCTASE"/>
    <property type="match status" value="1"/>
</dbReference>
<evidence type="ECO:0000256" key="1">
    <source>
        <dbReference type="ARBA" id="ARBA00005104"/>
    </source>
</evidence>
<dbReference type="SUPFAM" id="SSF53597">
    <property type="entry name" value="Dihydrofolate reductase-like"/>
    <property type="match status" value="1"/>
</dbReference>
<dbReference type="Proteomes" id="UP000287177">
    <property type="component" value="Unassembled WGS sequence"/>
</dbReference>
<dbReference type="Pfam" id="PF01872">
    <property type="entry name" value="RibD_C"/>
    <property type="match status" value="1"/>
</dbReference>
<sequence>MHAPYRRASIVFMSDTAAGVQFSVLGPTDSVDDGRVSDFYAYRDDLQRCWVRGNMIASIDGAATADGKAGGMADAGDRVLFRLMRYAADVVVVGAATVRVENYSGVQVPVAHRGARQRRGQAEVPPIAVVTRSGNLDPDARFFTRTDVPPLILTCADAYQKTRGRLSAVAEVINTSGPHTDRVDPATLLKTLADRGLYRVLSEGGPQVLGMFVENDLLDELCLTVAPMLVGGPAPRIVTAPGEVRTRMRPAHLLCDDAGYLYTRYVRAD</sequence>
<evidence type="ECO:0000256" key="3">
    <source>
        <dbReference type="ARBA" id="ARBA00023002"/>
    </source>
</evidence>
<proteinExistence type="predicted"/>
<dbReference type="InterPro" id="IPR002734">
    <property type="entry name" value="RibDG_C"/>
</dbReference>
<organism evidence="5 6">
    <name type="scientific">Mycolicibacterium elephantis DSM 44368</name>
    <dbReference type="NCBI Taxonomy" id="1335622"/>
    <lineage>
        <taxon>Bacteria</taxon>
        <taxon>Bacillati</taxon>
        <taxon>Actinomycetota</taxon>
        <taxon>Actinomycetes</taxon>
        <taxon>Mycobacteriales</taxon>
        <taxon>Mycobacteriaceae</taxon>
        <taxon>Mycolicibacterium</taxon>
    </lineage>
</organism>